<evidence type="ECO:0000313" key="3">
    <source>
        <dbReference type="Proteomes" id="UP000031036"/>
    </source>
</evidence>
<name>A0A0B2W5F4_TOXCA</name>
<keyword evidence="3" id="KW-1185">Reference proteome</keyword>
<gene>
    <name evidence="2" type="primary">RHBDF1</name>
    <name evidence="2" type="ORF">Tcan_13430</name>
</gene>
<dbReference type="STRING" id="6265.A0A0B2W5F4"/>
<accession>A0A0B2W5F4</accession>
<comment type="caution">
    <text evidence="2">The sequence shown here is derived from an EMBL/GenBank/DDBJ whole genome shotgun (WGS) entry which is preliminary data.</text>
</comment>
<dbReference type="EMBL" id="JPKZ01000225">
    <property type="protein sequence ID" value="KHN88515.1"/>
    <property type="molecule type" value="Genomic_DNA"/>
</dbReference>
<protein>
    <submittedName>
        <fullName evidence="2">Inactive rhomboid protein 1</fullName>
    </submittedName>
</protein>
<dbReference type="GO" id="GO:0042058">
    <property type="term" value="P:regulation of epidermal growth factor receptor signaling pathway"/>
    <property type="evidence" value="ECO:0007669"/>
    <property type="project" value="TreeGrafter"/>
</dbReference>
<dbReference type="PANTHER" id="PTHR45965">
    <property type="entry name" value="INACTIVE RHOMBOID PROTEIN"/>
    <property type="match status" value="1"/>
</dbReference>
<dbReference type="OrthoDB" id="2146116at2759"/>
<dbReference type="GO" id="GO:0050708">
    <property type="term" value="P:regulation of protein secretion"/>
    <property type="evidence" value="ECO:0007669"/>
    <property type="project" value="TreeGrafter"/>
</dbReference>
<organism evidence="2 3">
    <name type="scientific">Toxocara canis</name>
    <name type="common">Canine roundworm</name>
    <dbReference type="NCBI Taxonomy" id="6265"/>
    <lineage>
        <taxon>Eukaryota</taxon>
        <taxon>Metazoa</taxon>
        <taxon>Ecdysozoa</taxon>
        <taxon>Nematoda</taxon>
        <taxon>Chromadorea</taxon>
        <taxon>Rhabditida</taxon>
        <taxon>Spirurina</taxon>
        <taxon>Ascaridomorpha</taxon>
        <taxon>Ascaridoidea</taxon>
        <taxon>Toxocaridae</taxon>
        <taxon>Toxocara</taxon>
    </lineage>
</organism>
<evidence type="ECO:0000313" key="2">
    <source>
        <dbReference type="EMBL" id="KHN88515.1"/>
    </source>
</evidence>
<dbReference type="PANTHER" id="PTHR45965:SF3">
    <property type="entry name" value="INACTIVE RHOMBOID PROTEIN 1"/>
    <property type="match status" value="1"/>
</dbReference>
<dbReference type="AlphaFoldDB" id="A0A0B2W5F4"/>
<dbReference type="InterPro" id="IPR051512">
    <property type="entry name" value="Inactive_Rhomboid"/>
</dbReference>
<dbReference type="GO" id="GO:0005789">
    <property type="term" value="C:endoplasmic reticulum membrane"/>
    <property type="evidence" value="ECO:0007669"/>
    <property type="project" value="TreeGrafter"/>
</dbReference>
<reference evidence="2 3" key="1">
    <citation type="submission" date="2014-11" db="EMBL/GenBank/DDBJ databases">
        <title>Genetic blueprint of the zoonotic pathogen Toxocara canis.</title>
        <authorList>
            <person name="Zhu X.-Q."/>
            <person name="Korhonen P.K."/>
            <person name="Cai H."/>
            <person name="Young N.D."/>
            <person name="Nejsum P."/>
            <person name="von Samson-Himmelstjerna G."/>
            <person name="Boag P.R."/>
            <person name="Tan P."/>
            <person name="Li Q."/>
            <person name="Min J."/>
            <person name="Yang Y."/>
            <person name="Wang X."/>
            <person name="Fang X."/>
            <person name="Hall R.S."/>
            <person name="Hofmann A."/>
            <person name="Sternberg P.W."/>
            <person name="Jex A.R."/>
            <person name="Gasser R.B."/>
        </authorList>
    </citation>
    <scope>NUCLEOTIDE SEQUENCE [LARGE SCALE GENOMIC DNA]</scope>
    <source>
        <strain evidence="2">PN_DK_2014</strain>
    </source>
</reference>
<comment type="similarity">
    <text evidence="1">Belongs to the peptidase S54 family.</text>
</comment>
<evidence type="ECO:0000256" key="1">
    <source>
        <dbReference type="ARBA" id="ARBA00009045"/>
    </source>
</evidence>
<proteinExistence type="inferred from homology"/>
<dbReference type="Proteomes" id="UP000031036">
    <property type="component" value="Unassembled WGS sequence"/>
</dbReference>
<sequence length="181" mass="20170">MPQFLASGRSDLVHLGATFAPCMRHDPRIYAQIEADRALENETGCCVYNDGTGCFQTGEDTCPKVIASLVKWKVGATGPDGRTSGAVCGQDPRYCKDPPSVDPFEWPDDITKWPQFIYTFGGQYSHGEWSDKGVRCLMPNTTWQVTDGDRMTVNVSVFRSPDYPPITTQKFILYDCSKHVT</sequence>